<keyword evidence="1" id="KW-0175">Coiled coil</keyword>
<dbReference type="Proteomes" id="UP000054771">
    <property type="component" value="Unassembled WGS sequence"/>
</dbReference>
<feature type="region of interest" description="Disordered" evidence="2">
    <location>
        <begin position="1"/>
        <end position="61"/>
    </location>
</feature>
<feature type="coiled-coil region" evidence="1">
    <location>
        <begin position="103"/>
        <end position="130"/>
    </location>
</feature>
<organism evidence="3 4">
    <name type="scientific">Aspergillus calidoustus</name>
    <dbReference type="NCBI Taxonomy" id="454130"/>
    <lineage>
        <taxon>Eukaryota</taxon>
        <taxon>Fungi</taxon>
        <taxon>Dikarya</taxon>
        <taxon>Ascomycota</taxon>
        <taxon>Pezizomycotina</taxon>
        <taxon>Eurotiomycetes</taxon>
        <taxon>Eurotiomycetidae</taxon>
        <taxon>Eurotiales</taxon>
        <taxon>Aspergillaceae</taxon>
        <taxon>Aspergillus</taxon>
        <taxon>Aspergillus subgen. Nidulantes</taxon>
    </lineage>
</organism>
<feature type="compositionally biased region" description="Polar residues" evidence="2">
    <location>
        <begin position="39"/>
        <end position="53"/>
    </location>
</feature>
<protein>
    <submittedName>
        <fullName evidence="3">Uncharacterized protein</fullName>
    </submittedName>
</protein>
<evidence type="ECO:0000256" key="2">
    <source>
        <dbReference type="SAM" id="MobiDB-lite"/>
    </source>
</evidence>
<reference evidence="4" key="1">
    <citation type="journal article" date="2016" name="Genome Announc.">
        <title>Draft genome sequences of fungus Aspergillus calidoustus.</title>
        <authorList>
            <person name="Horn F."/>
            <person name="Linde J."/>
            <person name="Mattern D.J."/>
            <person name="Walther G."/>
            <person name="Guthke R."/>
            <person name="Scherlach K."/>
            <person name="Martin K."/>
            <person name="Brakhage A.A."/>
            <person name="Petzke L."/>
            <person name="Valiante V."/>
        </authorList>
    </citation>
    <scope>NUCLEOTIDE SEQUENCE [LARGE SCALE GENOMIC DNA]</scope>
    <source>
        <strain evidence="4">SF006504</strain>
    </source>
</reference>
<proteinExistence type="predicted"/>
<evidence type="ECO:0000256" key="1">
    <source>
        <dbReference type="SAM" id="Coils"/>
    </source>
</evidence>
<dbReference type="AlphaFoldDB" id="A0A0U5GK22"/>
<sequence>MEATASYLERPPKRKRESSCSRSGPADESRGAKPMEPPNQDSTQPEPPTNNEKVASAAESFRPLARELERLDEKDPILAAQAARLVALYRRLWESYVAKNADSQRLDKENQRLKNANASLSEEKRQAESHYLEYDVLLSYYKEAHQKIEEGIIGVLEDWKEPLNDSADAGKQKQDGSE</sequence>
<dbReference type="OMA" id="QINWTED"/>
<dbReference type="OrthoDB" id="4432919at2759"/>
<keyword evidence="4" id="KW-1185">Reference proteome</keyword>
<evidence type="ECO:0000313" key="4">
    <source>
        <dbReference type="Proteomes" id="UP000054771"/>
    </source>
</evidence>
<gene>
    <name evidence="3" type="ORF">ASPCAL14864</name>
</gene>
<evidence type="ECO:0000313" key="3">
    <source>
        <dbReference type="EMBL" id="CEL11767.1"/>
    </source>
</evidence>
<accession>A0A0U5GK22</accession>
<dbReference type="EMBL" id="CDMC01000031">
    <property type="protein sequence ID" value="CEL11767.1"/>
    <property type="molecule type" value="Genomic_DNA"/>
</dbReference>
<name>A0A0U5GK22_ASPCI</name>